<protein>
    <submittedName>
        <fullName evidence="1">Uncharacterized protein</fullName>
    </submittedName>
</protein>
<accession>A0A1S0TKJ7</accession>
<dbReference type="Pfam" id="PF00090">
    <property type="entry name" value="TSP_1"/>
    <property type="match status" value="1"/>
</dbReference>
<dbReference type="RefSeq" id="XP_003148383.1">
    <property type="nucleotide sequence ID" value="XM_003148335.1"/>
</dbReference>
<dbReference type="AlphaFoldDB" id="A0A1S0TKJ7"/>
<dbReference type="OrthoDB" id="5838645at2759"/>
<dbReference type="GeneID" id="9950290"/>
<dbReference type="InterPro" id="IPR036383">
    <property type="entry name" value="TSP1_rpt_sf"/>
</dbReference>
<dbReference type="SUPFAM" id="SSF82895">
    <property type="entry name" value="TSP-1 type 1 repeat"/>
    <property type="match status" value="1"/>
</dbReference>
<dbReference type="KEGG" id="loa:LOAG_12823"/>
<organism evidence="1">
    <name type="scientific">Loa loa</name>
    <name type="common">Eye worm</name>
    <name type="synonym">Filaria loa</name>
    <dbReference type="NCBI Taxonomy" id="7209"/>
    <lineage>
        <taxon>Eukaryota</taxon>
        <taxon>Metazoa</taxon>
        <taxon>Ecdysozoa</taxon>
        <taxon>Nematoda</taxon>
        <taxon>Chromadorea</taxon>
        <taxon>Rhabditida</taxon>
        <taxon>Spirurina</taxon>
        <taxon>Spiruromorpha</taxon>
        <taxon>Filarioidea</taxon>
        <taxon>Onchocercidae</taxon>
        <taxon>Loa</taxon>
    </lineage>
</organism>
<dbReference type="InParanoid" id="A0A1S0TKJ7"/>
<evidence type="ECO:0000313" key="1">
    <source>
        <dbReference type="EMBL" id="EFO15685.1"/>
    </source>
</evidence>
<gene>
    <name evidence="1" type="ORF">LOAG_12823</name>
</gene>
<dbReference type="PROSITE" id="PS50092">
    <property type="entry name" value="TSP1"/>
    <property type="match status" value="1"/>
</dbReference>
<reference evidence="1" key="1">
    <citation type="submission" date="2012-04" db="EMBL/GenBank/DDBJ databases">
        <title>The Genome Sequence of Loa loa.</title>
        <authorList>
            <consortium name="The Broad Institute Genome Sequencing Platform"/>
            <consortium name="Broad Institute Genome Sequencing Center for Infectious Disease"/>
            <person name="Nutman T.B."/>
            <person name="Fink D.L."/>
            <person name="Russ C."/>
            <person name="Young S."/>
            <person name="Zeng Q."/>
            <person name="Gargeya S."/>
            <person name="Alvarado L."/>
            <person name="Berlin A."/>
            <person name="Chapman S.B."/>
            <person name="Chen Z."/>
            <person name="Freedman E."/>
            <person name="Gellesch M."/>
            <person name="Goldberg J."/>
            <person name="Griggs A."/>
            <person name="Gujja S."/>
            <person name="Heilman E.R."/>
            <person name="Heiman D."/>
            <person name="Howarth C."/>
            <person name="Mehta T."/>
            <person name="Neiman D."/>
            <person name="Pearson M."/>
            <person name="Roberts A."/>
            <person name="Saif S."/>
            <person name="Shea T."/>
            <person name="Shenoy N."/>
            <person name="Sisk P."/>
            <person name="Stolte C."/>
            <person name="Sykes S."/>
            <person name="White J."/>
            <person name="Yandava C."/>
            <person name="Haas B."/>
            <person name="Henn M.R."/>
            <person name="Nusbaum C."/>
            <person name="Birren B."/>
        </authorList>
    </citation>
    <scope>NUCLEOTIDE SEQUENCE [LARGE SCALE GENOMIC DNA]</scope>
</reference>
<name>A0A1S0TKJ7_LOALO</name>
<dbReference type="EMBL" id="JH712112">
    <property type="protein sequence ID" value="EFO15685.1"/>
    <property type="molecule type" value="Genomic_DNA"/>
</dbReference>
<dbReference type="CTD" id="9950290"/>
<dbReference type="Gene3D" id="2.20.100.10">
    <property type="entry name" value="Thrombospondin type-1 (TSP1) repeat"/>
    <property type="match status" value="1"/>
</dbReference>
<proteinExistence type="predicted"/>
<sequence>MWTVCGPHGVQRLLVWEGSKRKHDPALEFVGFYVTLLLTSTHQKPIDNAVFRYYILKLMETIVLLTFPAAKAKCHCDGKLVEQIACFCPRMQMISSDQKVGTTAEFTSLSPSITSRGIAVPEERMTAYRSNFSIASCSWSHWGIWSVCSETCGVGRTIRKRSCPCRSCSLGESTEVEPCELISC</sequence>
<dbReference type="InterPro" id="IPR000884">
    <property type="entry name" value="TSP1_rpt"/>
</dbReference>